<dbReference type="Pfam" id="PF03184">
    <property type="entry name" value="DDE_1"/>
    <property type="match status" value="1"/>
</dbReference>
<comment type="caution">
    <text evidence="2">The sequence shown here is derived from an EMBL/GenBank/DDBJ whole genome shotgun (WGS) entry which is preliminary data.</text>
</comment>
<proteinExistence type="predicted"/>
<accession>A0ABQ8SVI6</accession>
<evidence type="ECO:0000313" key="2">
    <source>
        <dbReference type="EMBL" id="KAJ4437781.1"/>
    </source>
</evidence>
<dbReference type="Proteomes" id="UP001148838">
    <property type="component" value="Unassembled WGS sequence"/>
</dbReference>
<name>A0ABQ8SVI6_PERAM</name>
<organism evidence="2 3">
    <name type="scientific">Periplaneta americana</name>
    <name type="common">American cockroach</name>
    <name type="synonym">Blatta americana</name>
    <dbReference type="NCBI Taxonomy" id="6978"/>
    <lineage>
        <taxon>Eukaryota</taxon>
        <taxon>Metazoa</taxon>
        <taxon>Ecdysozoa</taxon>
        <taxon>Arthropoda</taxon>
        <taxon>Hexapoda</taxon>
        <taxon>Insecta</taxon>
        <taxon>Pterygota</taxon>
        <taxon>Neoptera</taxon>
        <taxon>Polyneoptera</taxon>
        <taxon>Dictyoptera</taxon>
        <taxon>Blattodea</taxon>
        <taxon>Blattoidea</taxon>
        <taxon>Blattidae</taxon>
        <taxon>Blattinae</taxon>
        <taxon>Periplaneta</taxon>
    </lineage>
</organism>
<sequence>MGENVKRARAAVSRSTVTDYFNNLEVSLNGVPHTKIINYDETNFCDDPGQEKVIVKRGTRHPERIVDYSKTSISVMVAAAADSTVLPPYTVYKAKHLYDTWTEGGTNGAGYNRNQSGWFDLALFEAWFNQILLPYIKKFGGTKSVNRRQSV</sequence>
<evidence type="ECO:0000313" key="3">
    <source>
        <dbReference type="Proteomes" id="UP001148838"/>
    </source>
</evidence>
<feature type="domain" description="DDE-1" evidence="1">
    <location>
        <begin position="72"/>
        <end position="143"/>
    </location>
</feature>
<evidence type="ECO:0000259" key="1">
    <source>
        <dbReference type="Pfam" id="PF03184"/>
    </source>
</evidence>
<reference evidence="2 3" key="1">
    <citation type="journal article" date="2022" name="Allergy">
        <title>Genome assembly and annotation of Periplaneta americana reveal a comprehensive cockroach allergen profile.</title>
        <authorList>
            <person name="Wang L."/>
            <person name="Xiong Q."/>
            <person name="Saelim N."/>
            <person name="Wang L."/>
            <person name="Nong W."/>
            <person name="Wan A.T."/>
            <person name="Shi M."/>
            <person name="Liu X."/>
            <person name="Cao Q."/>
            <person name="Hui J.H.L."/>
            <person name="Sookrung N."/>
            <person name="Leung T.F."/>
            <person name="Tungtrongchitr A."/>
            <person name="Tsui S.K.W."/>
        </authorList>
    </citation>
    <scope>NUCLEOTIDE SEQUENCE [LARGE SCALE GENOMIC DNA]</scope>
    <source>
        <strain evidence="2">PWHHKU_190912</strain>
    </source>
</reference>
<gene>
    <name evidence="2" type="ORF">ANN_13719</name>
</gene>
<protein>
    <recommendedName>
        <fullName evidence="1">DDE-1 domain-containing protein</fullName>
    </recommendedName>
</protein>
<dbReference type="InterPro" id="IPR004875">
    <property type="entry name" value="DDE_SF_endonuclease_dom"/>
</dbReference>
<keyword evidence="3" id="KW-1185">Reference proteome</keyword>
<dbReference type="EMBL" id="JAJSOF020000019">
    <property type="protein sequence ID" value="KAJ4437781.1"/>
    <property type="molecule type" value="Genomic_DNA"/>
</dbReference>